<dbReference type="InterPro" id="IPR036097">
    <property type="entry name" value="HisK_dim/P_sf"/>
</dbReference>
<dbReference type="PRINTS" id="PR00344">
    <property type="entry name" value="BCTRLSENSOR"/>
</dbReference>
<dbReference type="Pfam" id="PF00582">
    <property type="entry name" value="Usp"/>
    <property type="match status" value="1"/>
</dbReference>
<dbReference type="STRING" id="1121877.FEAC_17570"/>
<dbReference type="Gene3D" id="1.20.120.620">
    <property type="entry name" value="Backbone structure of the membrane domain of e. Coli histidine kinase receptor kdpd"/>
    <property type="match status" value="1"/>
</dbReference>
<dbReference type="PANTHER" id="PTHR45569:SF1">
    <property type="entry name" value="SENSOR PROTEIN KDPD"/>
    <property type="match status" value="1"/>
</dbReference>
<evidence type="ECO:0000256" key="7">
    <source>
        <dbReference type="ARBA" id="ARBA00022692"/>
    </source>
</evidence>
<keyword evidence="17" id="KW-1185">Reference proteome</keyword>
<evidence type="ECO:0000256" key="4">
    <source>
        <dbReference type="ARBA" id="ARBA00012438"/>
    </source>
</evidence>
<dbReference type="EMBL" id="JXUW01000015">
    <property type="protein sequence ID" value="KJE76530.1"/>
    <property type="molecule type" value="Genomic_DNA"/>
</dbReference>
<dbReference type="InterPro" id="IPR006016">
    <property type="entry name" value="UspA"/>
</dbReference>
<keyword evidence="12" id="KW-0902">Two-component regulatory system</keyword>
<comment type="caution">
    <text evidence="16">The sequence shown here is derived from an EMBL/GenBank/DDBJ whole genome shotgun (WGS) entry which is preliminary data.</text>
</comment>
<evidence type="ECO:0000256" key="13">
    <source>
        <dbReference type="ARBA" id="ARBA00023136"/>
    </source>
</evidence>
<dbReference type="SMART" id="SM00388">
    <property type="entry name" value="HisKA"/>
    <property type="match status" value="1"/>
</dbReference>
<dbReference type="GO" id="GO:0000155">
    <property type="term" value="F:phosphorelay sensor kinase activity"/>
    <property type="evidence" value="ECO:0007669"/>
    <property type="project" value="InterPro"/>
</dbReference>
<dbReference type="eggNOG" id="COG2205">
    <property type="taxonomic scope" value="Bacteria"/>
</dbReference>
<dbReference type="Pfam" id="PF02518">
    <property type="entry name" value="HATPase_c"/>
    <property type="match status" value="1"/>
</dbReference>
<evidence type="ECO:0000256" key="3">
    <source>
        <dbReference type="ARBA" id="ARBA00004236"/>
    </source>
</evidence>
<dbReference type="InterPro" id="IPR036890">
    <property type="entry name" value="HATPase_C_sf"/>
</dbReference>
<dbReference type="Gene3D" id="1.10.287.130">
    <property type="match status" value="1"/>
</dbReference>
<evidence type="ECO:0000256" key="12">
    <source>
        <dbReference type="ARBA" id="ARBA00023012"/>
    </source>
</evidence>
<dbReference type="Gene3D" id="3.40.50.620">
    <property type="entry name" value="HUPs"/>
    <property type="match status" value="1"/>
</dbReference>
<dbReference type="Proteomes" id="UP000032336">
    <property type="component" value="Unassembled WGS sequence"/>
</dbReference>
<dbReference type="InterPro" id="IPR052023">
    <property type="entry name" value="Histidine_kinase_KdpD"/>
</dbReference>
<evidence type="ECO:0000313" key="17">
    <source>
        <dbReference type="Proteomes" id="UP000032336"/>
    </source>
</evidence>
<dbReference type="Pfam" id="PF02702">
    <property type="entry name" value="KdpD"/>
    <property type="match status" value="1"/>
</dbReference>
<dbReference type="SUPFAM" id="SSF52402">
    <property type="entry name" value="Adenine nucleotide alpha hydrolases-like"/>
    <property type="match status" value="1"/>
</dbReference>
<dbReference type="InterPro" id="IPR004358">
    <property type="entry name" value="Sig_transdc_His_kin-like_C"/>
</dbReference>
<dbReference type="SUPFAM" id="SSF47384">
    <property type="entry name" value="Homodimeric domain of signal transducing histidine kinase"/>
    <property type="match status" value="1"/>
</dbReference>
<dbReference type="GO" id="GO:0005524">
    <property type="term" value="F:ATP binding"/>
    <property type="evidence" value="ECO:0007669"/>
    <property type="project" value="UniProtKB-KW"/>
</dbReference>
<feature type="domain" description="Histidine kinase" evidence="15">
    <location>
        <begin position="629"/>
        <end position="843"/>
    </location>
</feature>
<dbReference type="InterPro" id="IPR003852">
    <property type="entry name" value="Sig_transdc_His_kinase_KdpD_N"/>
</dbReference>
<dbReference type="SUPFAM" id="SSF55874">
    <property type="entry name" value="ATPase domain of HSP90 chaperone/DNA topoisomerase II/histidine kinase"/>
    <property type="match status" value="1"/>
</dbReference>
<name>A0A0D8FTC6_9ACTN</name>
<keyword evidence="6 16" id="KW-0808">Transferase</keyword>
<evidence type="ECO:0000256" key="1">
    <source>
        <dbReference type="ARBA" id="ARBA00000085"/>
    </source>
</evidence>
<dbReference type="InterPro" id="IPR014729">
    <property type="entry name" value="Rossmann-like_a/b/a_fold"/>
</dbReference>
<dbReference type="Pfam" id="PF00512">
    <property type="entry name" value="HisKA"/>
    <property type="match status" value="1"/>
</dbReference>
<feature type="transmembrane region" description="Helical" evidence="14">
    <location>
        <begin position="422"/>
        <end position="449"/>
    </location>
</feature>
<evidence type="ECO:0000256" key="6">
    <source>
        <dbReference type="ARBA" id="ARBA00022679"/>
    </source>
</evidence>
<evidence type="ECO:0000256" key="10">
    <source>
        <dbReference type="ARBA" id="ARBA00022840"/>
    </source>
</evidence>
<dbReference type="InterPro" id="IPR025201">
    <property type="entry name" value="KdpD_TM"/>
</dbReference>
<feature type="transmembrane region" description="Helical" evidence="14">
    <location>
        <begin position="390"/>
        <end position="410"/>
    </location>
</feature>
<keyword evidence="13 14" id="KW-0472">Membrane</keyword>
<organism evidence="16 17">
    <name type="scientific">Ferrimicrobium acidiphilum DSM 19497</name>
    <dbReference type="NCBI Taxonomy" id="1121877"/>
    <lineage>
        <taxon>Bacteria</taxon>
        <taxon>Bacillati</taxon>
        <taxon>Actinomycetota</taxon>
        <taxon>Acidimicrobiia</taxon>
        <taxon>Acidimicrobiales</taxon>
        <taxon>Acidimicrobiaceae</taxon>
        <taxon>Ferrimicrobium</taxon>
    </lineage>
</organism>
<dbReference type="GO" id="GO:0005886">
    <property type="term" value="C:plasma membrane"/>
    <property type="evidence" value="ECO:0007669"/>
    <property type="project" value="UniProtKB-SubCell"/>
</dbReference>
<comment type="subcellular location">
    <subcellularLocation>
        <location evidence="3">Cell membrane</location>
    </subcellularLocation>
    <subcellularLocation>
        <location evidence="2">Membrane</location>
        <topology evidence="2">Multi-pass membrane protein</topology>
    </subcellularLocation>
</comment>
<dbReference type="PATRIC" id="fig|1121877.4.peg.1952"/>
<keyword evidence="11 14" id="KW-1133">Transmembrane helix</keyword>
<dbReference type="PROSITE" id="PS50109">
    <property type="entry name" value="HIS_KIN"/>
    <property type="match status" value="1"/>
</dbReference>
<evidence type="ECO:0000259" key="15">
    <source>
        <dbReference type="PROSITE" id="PS50109"/>
    </source>
</evidence>
<dbReference type="EC" id="2.7.13.3" evidence="4"/>
<keyword evidence="9" id="KW-0418">Kinase</keyword>
<dbReference type="PANTHER" id="PTHR45569">
    <property type="entry name" value="SENSOR PROTEIN KDPD"/>
    <property type="match status" value="1"/>
</dbReference>
<gene>
    <name evidence="16" type="primary">kdpD1</name>
    <name evidence="16" type="ORF">FEAC_17570</name>
</gene>
<dbReference type="InterPro" id="IPR005467">
    <property type="entry name" value="His_kinase_dom"/>
</dbReference>
<accession>A0A0D8FTC6</accession>
<keyword evidence="7 14" id="KW-0812">Transmembrane</keyword>
<dbReference type="AlphaFoldDB" id="A0A0D8FTC6"/>
<evidence type="ECO:0000256" key="8">
    <source>
        <dbReference type="ARBA" id="ARBA00022741"/>
    </source>
</evidence>
<reference evidence="16 17" key="1">
    <citation type="submission" date="2015-01" db="EMBL/GenBank/DDBJ databases">
        <title>Draft genome of the acidophilic iron oxidizer Ferrimicrobium acidiphilum strain T23.</title>
        <authorList>
            <person name="Poehlein A."/>
            <person name="Eisen S."/>
            <person name="Schloemann M."/>
            <person name="Johnson B.D."/>
            <person name="Daniel R."/>
            <person name="Muehling M."/>
        </authorList>
    </citation>
    <scope>NUCLEOTIDE SEQUENCE [LARGE SCALE GENOMIC DNA]</scope>
    <source>
        <strain evidence="16 17">T23</strain>
    </source>
</reference>
<keyword evidence="10" id="KW-0067">ATP-binding</keyword>
<dbReference type="InterPro" id="IPR038318">
    <property type="entry name" value="KdpD_sf"/>
</dbReference>
<sequence>MYLGVAPGVGKTYAMLNEGWRRHRRGTDVVVGWVETHDRSETAEQLRDLEVVPPKVLVYRNQTLLEMDLEAIIQRRPSVVLVDELAHTNVPGSVHGKRWQDIEDLLDAGITVISTLNIQHLESLNDVVTTITGVPQRETVPDTFVRASEQVELVDMTPEAIRRRMAHGHIYPPERIDIALANYFRVGNLAALRELALLWVADDVDARIQEYRHSHGIDGPWETRERVLVALTGSANGEHLIRRAARMAQRVKGDLIAVHIRSGDGILQSRPDDLERQRSLVIELGGIYREILGSDIAEALIQVARAENCTQIVLGTSHRSRWARLSAGSVINSVIAKSGEALDVHVISPPVRLKPEQPSDRVPRRERRPNWWGLGWLRRELGVISWRRQIVGLLVVVVAIPLVTLGLTSIRGHLPLGTVSLVYLLPVIAGAGIGGVGPGVIGAIGGFLLLNWYFSPPTHALAITDPRDIIALSIFLVIAGVVIVQVGLVARRSFDAHRIRSQAASMARTSSALLNLSDPLPDLMEEIYSTFLVDGVAVLRAVDEGWTPEIATGPHPPSSPKEATLSIPIGSDLLLVLDSARLRAEDREMLSIFVTQIAVAVANRQLREQAAEAAALAKANDVRTALLVAVSHDLRTPLASIKVAVTSLLPDDATWDLTAARTLLETIDAEVDRLNALVFNLLDMSRIQTGALIVRLQPVALNEIVSAALISLPPSDHQLDLEVPETLPQVQADPPLLERAVANLLANALSASSQHTPVRVVAGHQPDDWMELRIVDRGPGIAAVDRSRIFMPFQRLGHQDSDNGVGLGLAVAKGFIEAMGGELTLDDTAGGGTTMIISLRVAEPRS</sequence>
<feature type="transmembrane region" description="Helical" evidence="14">
    <location>
        <begin position="469"/>
        <end position="490"/>
    </location>
</feature>
<keyword evidence="5" id="KW-0597">Phosphoprotein</keyword>
<dbReference type="InterPro" id="IPR003594">
    <property type="entry name" value="HATPase_dom"/>
</dbReference>
<dbReference type="SMART" id="SM00387">
    <property type="entry name" value="HATPase_c"/>
    <property type="match status" value="1"/>
</dbReference>
<dbReference type="Gene3D" id="3.40.50.300">
    <property type="entry name" value="P-loop containing nucleotide triphosphate hydrolases"/>
    <property type="match status" value="1"/>
</dbReference>
<keyword evidence="8" id="KW-0547">Nucleotide-binding</keyword>
<dbReference type="CDD" id="cd00082">
    <property type="entry name" value="HisKA"/>
    <property type="match status" value="1"/>
</dbReference>
<dbReference type="Pfam" id="PF13493">
    <property type="entry name" value="DUF4118"/>
    <property type="match status" value="1"/>
</dbReference>
<dbReference type="InterPro" id="IPR003661">
    <property type="entry name" value="HisK_dim/P_dom"/>
</dbReference>
<comment type="catalytic activity">
    <reaction evidence="1">
        <text>ATP + protein L-histidine = ADP + protein N-phospho-L-histidine.</text>
        <dbReference type="EC" id="2.7.13.3"/>
    </reaction>
</comment>
<evidence type="ECO:0000256" key="2">
    <source>
        <dbReference type="ARBA" id="ARBA00004141"/>
    </source>
</evidence>
<dbReference type="Gene3D" id="3.30.565.10">
    <property type="entry name" value="Histidine kinase-like ATPase, C-terminal domain"/>
    <property type="match status" value="1"/>
</dbReference>
<evidence type="ECO:0000313" key="16">
    <source>
        <dbReference type="EMBL" id="KJE76530.1"/>
    </source>
</evidence>
<evidence type="ECO:0000256" key="14">
    <source>
        <dbReference type="SAM" id="Phobius"/>
    </source>
</evidence>
<dbReference type="GO" id="GO:0005737">
    <property type="term" value="C:cytoplasm"/>
    <property type="evidence" value="ECO:0007669"/>
    <property type="project" value="UniProtKB-ARBA"/>
</dbReference>
<proteinExistence type="predicted"/>
<dbReference type="InterPro" id="IPR027417">
    <property type="entry name" value="P-loop_NTPase"/>
</dbReference>
<dbReference type="CDD" id="cd00075">
    <property type="entry name" value="HATPase"/>
    <property type="match status" value="1"/>
</dbReference>
<evidence type="ECO:0000256" key="5">
    <source>
        <dbReference type="ARBA" id="ARBA00022553"/>
    </source>
</evidence>
<evidence type="ECO:0000256" key="9">
    <source>
        <dbReference type="ARBA" id="ARBA00022777"/>
    </source>
</evidence>
<dbReference type="FunFam" id="3.40.50.300:FF:000483">
    <property type="entry name" value="Sensor histidine kinase KdpD"/>
    <property type="match status" value="1"/>
</dbReference>
<evidence type="ECO:0000256" key="11">
    <source>
        <dbReference type="ARBA" id="ARBA00022989"/>
    </source>
</evidence>
<protein>
    <recommendedName>
        <fullName evidence="4">histidine kinase</fullName>
        <ecNumber evidence="4">2.7.13.3</ecNumber>
    </recommendedName>
</protein>